<keyword evidence="2" id="KW-1185">Reference proteome</keyword>
<name>A0A183NTW2_9TREM</name>
<proteinExistence type="predicted"/>
<dbReference type="STRING" id="31246.A0A183NTW2"/>
<evidence type="ECO:0000313" key="1">
    <source>
        <dbReference type="EMBL" id="VDP29154.1"/>
    </source>
</evidence>
<dbReference type="EMBL" id="UZAL01027094">
    <property type="protein sequence ID" value="VDP29154.1"/>
    <property type="molecule type" value="Genomic_DNA"/>
</dbReference>
<evidence type="ECO:0000313" key="2">
    <source>
        <dbReference type="Proteomes" id="UP000269396"/>
    </source>
</evidence>
<dbReference type="AlphaFoldDB" id="A0A183NTW2"/>
<gene>
    <name evidence="1" type="ORF">SMTD_LOCUS5548</name>
</gene>
<organism evidence="1 2">
    <name type="scientific">Schistosoma mattheei</name>
    <dbReference type="NCBI Taxonomy" id="31246"/>
    <lineage>
        <taxon>Eukaryota</taxon>
        <taxon>Metazoa</taxon>
        <taxon>Spiralia</taxon>
        <taxon>Lophotrochozoa</taxon>
        <taxon>Platyhelminthes</taxon>
        <taxon>Trematoda</taxon>
        <taxon>Digenea</taxon>
        <taxon>Strigeidida</taxon>
        <taxon>Schistosomatoidea</taxon>
        <taxon>Schistosomatidae</taxon>
        <taxon>Schistosoma</taxon>
    </lineage>
</organism>
<reference evidence="1 2" key="1">
    <citation type="submission" date="2018-11" db="EMBL/GenBank/DDBJ databases">
        <authorList>
            <consortium name="Pathogen Informatics"/>
        </authorList>
    </citation>
    <scope>NUCLEOTIDE SEQUENCE [LARGE SCALE GENOMIC DNA]</scope>
    <source>
        <strain>Denwood</strain>
        <strain evidence="2">Zambia</strain>
    </source>
</reference>
<sequence length="98" mass="10981">MFVQCGTPGEPSKLLQEMRKYSLEVLGISKTHWTQVGQQRLTTGELLLYSGHEDENAPHTQGVVLMLSLQAQNALKGWDSHGPRIITASFKTKKRAFQ</sequence>
<accession>A0A183NTW2</accession>
<protein>
    <submittedName>
        <fullName evidence="1">Uncharacterized protein</fullName>
    </submittedName>
</protein>
<dbReference type="Proteomes" id="UP000269396">
    <property type="component" value="Unassembled WGS sequence"/>
</dbReference>